<reference evidence="1 2" key="1">
    <citation type="journal article" date="2016" name="Nat. Commun.">
        <title>Thousands of microbial genomes shed light on interconnected biogeochemical processes in an aquifer system.</title>
        <authorList>
            <person name="Anantharaman K."/>
            <person name="Brown C.T."/>
            <person name="Hug L.A."/>
            <person name="Sharon I."/>
            <person name="Castelle C.J."/>
            <person name="Probst A.J."/>
            <person name="Thomas B.C."/>
            <person name="Singh A."/>
            <person name="Wilkins M.J."/>
            <person name="Karaoz U."/>
            <person name="Brodie E.L."/>
            <person name="Williams K.H."/>
            <person name="Hubbard S.S."/>
            <person name="Banfield J.F."/>
        </authorList>
    </citation>
    <scope>NUCLEOTIDE SEQUENCE [LARGE SCALE GENOMIC DNA]</scope>
</reference>
<dbReference type="Proteomes" id="UP000177325">
    <property type="component" value="Unassembled WGS sequence"/>
</dbReference>
<accession>A0A1F6FFQ8</accession>
<comment type="caution">
    <text evidence="1">The sequence shown here is derived from an EMBL/GenBank/DDBJ whole genome shotgun (WGS) entry which is preliminary data.</text>
</comment>
<organism evidence="1 2">
    <name type="scientific">Candidatus Kaiserbacteria bacterium RIFCSPLOWO2_12_FULL_45_26</name>
    <dbReference type="NCBI Taxonomy" id="1798525"/>
    <lineage>
        <taxon>Bacteria</taxon>
        <taxon>Candidatus Kaiseribacteriota</taxon>
    </lineage>
</organism>
<protein>
    <submittedName>
        <fullName evidence="1">Uncharacterized protein</fullName>
    </submittedName>
</protein>
<evidence type="ECO:0000313" key="1">
    <source>
        <dbReference type="EMBL" id="OGG84684.1"/>
    </source>
</evidence>
<proteinExistence type="predicted"/>
<dbReference type="AlphaFoldDB" id="A0A1F6FFQ8"/>
<dbReference type="EMBL" id="MFMM01000001">
    <property type="protein sequence ID" value="OGG84684.1"/>
    <property type="molecule type" value="Genomic_DNA"/>
</dbReference>
<name>A0A1F6FFQ8_9BACT</name>
<evidence type="ECO:0000313" key="2">
    <source>
        <dbReference type="Proteomes" id="UP000177325"/>
    </source>
</evidence>
<gene>
    <name evidence="1" type="ORF">A3G90_01185</name>
</gene>
<sequence>MEIARLVFFFQQFTEEFSVNATTMEKCRIGLHESLATSAHCAGRKTAMVHVACVTKRGEVLLVLEGMAWGFPKRVIPLVGALILLPDELIKKELGRDPKYLRGTNPSCADTKLLGQYVDDDGLLHFVLQVNISHTPCQQWKYVSKLAELERVGVVDEAVTLAAARLGLSSAPEKVLQAA</sequence>